<dbReference type="Proteomes" id="UP000053815">
    <property type="component" value="Unassembled WGS sequence"/>
</dbReference>
<proteinExistence type="inferred from homology"/>
<dbReference type="STRING" id="91626.A0A0C9MTP1"/>
<gene>
    <name evidence="11" type="ORF">MAM1_0093c04959</name>
</gene>
<dbReference type="PANTHER" id="PTHR12830">
    <property type="entry name" value="ANAPHASE-PROMOTING COMPLEX SUBUNIT 5"/>
    <property type="match status" value="1"/>
</dbReference>
<dbReference type="GO" id="GO:0070979">
    <property type="term" value="P:protein K11-linked ubiquitination"/>
    <property type="evidence" value="ECO:0007669"/>
    <property type="project" value="TreeGrafter"/>
</dbReference>
<organism evidence="11">
    <name type="scientific">Mucor ambiguus</name>
    <dbReference type="NCBI Taxonomy" id="91626"/>
    <lineage>
        <taxon>Eukaryota</taxon>
        <taxon>Fungi</taxon>
        <taxon>Fungi incertae sedis</taxon>
        <taxon>Mucoromycota</taxon>
        <taxon>Mucoromycotina</taxon>
        <taxon>Mucoromycetes</taxon>
        <taxon>Mucorales</taxon>
        <taxon>Mucorineae</taxon>
        <taxon>Mucoraceae</taxon>
        <taxon>Mucor</taxon>
    </lineage>
</organism>
<accession>A0A0C9MTP1</accession>
<evidence type="ECO:0000256" key="5">
    <source>
        <dbReference type="ARBA" id="ARBA00022786"/>
    </source>
</evidence>
<dbReference type="PANTHER" id="PTHR12830:SF9">
    <property type="entry name" value="ANAPHASE-PROMOTING COMPLEX SUBUNIT 5"/>
    <property type="match status" value="1"/>
</dbReference>
<reference evidence="11" key="1">
    <citation type="submission" date="2014-09" db="EMBL/GenBank/DDBJ databases">
        <title>Draft genome sequence of an oleaginous Mucoromycotina fungus Mucor ambiguus NBRC6742.</title>
        <authorList>
            <person name="Takeda I."/>
            <person name="Yamane N."/>
            <person name="Morita T."/>
            <person name="Tamano K."/>
            <person name="Machida M."/>
            <person name="Baker S."/>
            <person name="Koike H."/>
        </authorList>
    </citation>
    <scope>NUCLEOTIDE SEQUENCE</scope>
    <source>
        <strain evidence="11">NBRC 6742</strain>
    </source>
</reference>
<dbReference type="Pfam" id="PF12862">
    <property type="entry name" value="ANAPC5"/>
    <property type="match status" value="2"/>
</dbReference>
<keyword evidence="5" id="KW-0833">Ubl conjugation pathway</keyword>
<feature type="coiled-coil region" evidence="9">
    <location>
        <begin position="64"/>
        <end position="91"/>
    </location>
</feature>
<evidence type="ECO:0000256" key="3">
    <source>
        <dbReference type="ARBA" id="ARBA00022618"/>
    </source>
</evidence>
<dbReference type="AlphaFoldDB" id="A0A0C9MTP1"/>
<keyword evidence="12" id="KW-1185">Reference proteome</keyword>
<evidence type="ECO:0000313" key="11">
    <source>
        <dbReference type="EMBL" id="GAN05488.1"/>
    </source>
</evidence>
<evidence type="ECO:0000256" key="4">
    <source>
        <dbReference type="ARBA" id="ARBA00022776"/>
    </source>
</evidence>
<keyword evidence="9" id="KW-0175">Coiled coil</keyword>
<evidence type="ECO:0000256" key="2">
    <source>
        <dbReference type="ARBA" id="ARBA00016066"/>
    </source>
</evidence>
<dbReference type="UniPathway" id="UPA00143"/>
<comment type="similarity">
    <text evidence="1">Belongs to the APC5 family.</text>
</comment>
<dbReference type="SUPFAM" id="SSF48452">
    <property type="entry name" value="TPR-like"/>
    <property type="match status" value="1"/>
</dbReference>
<protein>
    <recommendedName>
        <fullName evidence="2">Anaphase-promoting complex subunit 5</fullName>
    </recommendedName>
    <alternativeName>
        <fullName evidence="7">Cyclosome subunit 5</fullName>
    </alternativeName>
</protein>
<dbReference type="GO" id="GO:0031145">
    <property type="term" value="P:anaphase-promoting complex-dependent catabolic process"/>
    <property type="evidence" value="ECO:0007669"/>
    <property type="project" value="TreeGrafter"/>
</dbReference>
<evidence type="ECO:0000313" key="12">
    <source>
        <dbReference type="Proteomes" id="UP000053815"/>
    </source>
</evidence>
<name>A0A0C9MTP1_9FUNG</name>
<dbReference type="GO" id="GO:0051301">
    <property type="term" value="P:cell division"/>
    <property type="evidence" value="ECO:0007669"/>
    <property type="project" value="UniProtKB-KW"/>
</dbReference>
<feature type="domain" description="Anaphase-promoting complex subunit 5" evidence="10">
    <location>
        <begin position="512"/>
        <end position="578"/>
    </location>
</feature>
<evidence type="ECO:0000256" key="1">
    <source>
        <dbReference type="ARBA" id="ARBA00007450"/>
    </source>
</evidence>
<evidence type="ECO:0000256" key="6">
    <source>
        <dbReference type="ARBA" id="ARBA00023306"/>
    </source>
</evidence>
<feature type="domain" description="Anaphase-promoting complex subunit 5" evidence="10">
    <location>
        <begin position="222"/>
        <end position="303"/>
    </location>
</feature>
<dbReference type="InterPro" id="IPR026000">
    <property type="entry name" value="Apc5_dom"/>
</dbReference>
<dbReference type="GO" id="GO:0005680">
    <property type="term" value="C:anaphase-promoting complex"/>
    <property type="evidence" value="ECO:0007669"/>
    <property type="project" value="InterPro"/>
</dbReference>
<evidence type="ECO:0000256" key="8">
    <source>
        <dbReference type="ARBA" id="ARBA00045696"/>
    </source>
</evidence>
<evidence type="ECO:0000256" key="9">
    <source>
        <dbReference type="SAM" id="Coils"/>
    </source>
</evidence>
<keyword evidence="3" id="KW-0132">Cell division</keyword>
<evidence type="ECO:0000259" key="10">
    <source>
        <dbReference type="Pfam" id="PF12862"/>
    </source>
</evidence>
<keyword evidence="6" id="KW-0131">Cell cycle</keyword>
<keyword evidence="4" id="KW-0498">Mitosis</keyword>
<dbReference type="OrthoDB" id="2504561at2759"/>
<dbReference type="Gene3D" id="1.25.40.10">
    <property type="entry name" value="Tetratricopeptide repeat domain"/>
    <property type="match status" value="1"/>
</dbReference>
<evidence type="ECO:0000256" key="7">
    <source>
        <dbReference type="ARBA" id="ARBA00031069"/>
    </source>
</evidence>
<comment type="function">
    <text evidence="8">Component of the anaphase promoting complex/cyclosome (APC/C), a cell cycle-regulated E3 ubiquitin ligase that controls progression through mitosis and the G1 phase of the cell cycle. The APC/C complex acts by mediating ubiquitination and subsequent degradation of target proteins: it mainly mediates the formation of 'Lys-11'-linked polyubiquitin chains and, to a lower extent, the formation of 'Lys-48'- and 'Lys-63'-linked polyubiquitin chains. The APC/C complex catalyzes assembly of branched 'Lys-11'-/'Lys-48'-linked branched ubiquitin chains on target proteins.</text>
</comment>
<dbReference type="InterPro" id="IPR037679">
    <property type="entry name" value="Apc5"/>
</dbReference>
<dbReference type="InterPro" id="IPR011990">
    <property type="entry name" value="TPR-like_helical_dom_sf"/>
</dbReference>
<sequence length="702" mass="81432">MLQVGFITPYRIALLVLIDNFCKFSIHDSLLPKLAIYITKSILNEEHVRKACSEPSKKDIFSEISNWSDEREVIEQTLQFLEDELTAIETQHHLNVFMDALKPLLDAEPEDEQDKLKLDKSSVMGLFVRKCRIEYATLPFDQLQHVFQAYQQFLGGVAGDAEFANQDITTHWISDYNVAAFLRYQAEAIERTGTTNISPSVLHTYLDKFEKLVPPTNILRQVRYLNYTRTKEYIQSLSHLHLSIDMSLDKGVNVQYALLHLGIMEYKFGHSFNALSALNDALSAARSNKDELCLQEVQFWIEVCRKNHPFNEFSSYTDDYLNNLKTLTRARNLLRNGEPCRYVFELLYKSLIHIIMNDIQHMDRAQFLTTSLTWHRYGNSVLAKSYLNLANASNDKSIDDIEKTIITEANMASTHHQETLHETNIKIYILQLQASGNSDQATNVLDLFTKRYQNESDFLMGWRQTKARITRQMEHKRKLNLIEHQNDLLQITIPPDSEEYFIACHDHAYQLMLKKEFERALLILDEVHDFIRKTDRTSQLGDNLILQATIHLKLNTPSTAIPLLTQAIKVAKSSFDAKNYYSATIKLAEAYLRLNQSAVVEKSIFMLESIFPKVLIMKLKHLESDLYLTYAKALDAHCVFQTEHVILEYVEKAEQGFRDLKLVEELLTVLHFKSLILEKLKMTLEKHKTLNEIRNLQQKKAQ</sequence>
<dbReference type="GO" id="GO:0045842">
    <property type="term" value="P:positive regulation of mitotic metaphase/anaphase transition"/>
    <property type="evidence" value="ECO:0007669"/>
    <property type="project" value="TreeGrafter"/>
</dbReference>
<dbReference type="EMBL" id="DF836382">
    <property type="protein sequence ID" value="GAN05488.1"/>
    <property type="molecule type" value="Genomic_DNA"/>
</dbReference>